<organism evidence="3 4">
    <name type="scientific">Paenibacillus swuensis</name>
    <dbReference type="NCBI Taxonomy" id="1178515"/>
    <lineage>
        <taxon>Bacteria</taxon>
        <taxon>Bacillati</taxon>
        <taxon>Bacillota</taxon>
        <taxon>Bacilli</taxon>
        <taxon>Bacillales</taxon>
        <taxon>Paenibacillaceae</taxon>
        <taxon>Paenibacillus</taxon>
    </lineage>
</organism>
<dbReference type="InterPro" id="IPR024726">
    <property type="entry name" value="FhuF_C"/>
</dbReference>
<reference evidence="3 4" key="1">
    <citation type="submission" date="2015-01" db="EMBL/GenBank/DDBJ databases">
        <title>Paenibacillus swuensis/DY6/whole genome sequencing.</title>
        <authorList>
            <person name="Kim M.K."/>
            <person name="Srinivasan S."/>
            <person name="Lee J.-J."/>
        </authorList>
    </citation>
    <scope>NUCLEOTIDE SEQUENCE [LARGE SCALE GENOMIC DNA]</scope>
    <source>
        <strain evidence="3 4">DY6</strain>
    </source>
</reference>
<sequence>MIATEMDFSLTEKYFNLTSNDVGGALIACPAEELLHGVRMDELLRIGKEQLSAFGLDLPASFLGLAVYGLCGSTQIHMAQSQVIPDLSLGNLTFHIKVDNGYPTVLFRMNSVRGEALPEEPEARERAVIRAFEKLTEQTLRPLAEAIAWRAGVKPSLIWNQFGSRAAFLKDYMPGHDSRCFVMEAFNRDDAALKTISAEWFGLRRNPFDFEPEYFDHPSHPDKPVMVRSGCCFYYRKEGGVKCYSCPALTEADRAKLLSS</sequence>
<evidence type="ECO:0008006" key="5">
    <source>
        <dbReference type="Google" id="ProtNLM"/>
    </source>
</evidence>
<dbReference type="KEGG" id="pswu:SY83_12490"/>
<evidence type="ECO:0000259" key="1">
    <source>
        <dbReference type="Pfam" id="PF06276"/>
    </source>
</evidence>
<name>A0A172TIU7_9BACL</name>
<protein>
    <recommendedName>
        <fullName evidence="5">Ferric siderophore reductase C-terminal domain-containing protein</fullName>
    </recommendedName>
</protein>
<dbReference type="PATRIC" id="fig|1178515.4.peg.2498"/>
<evidence type="ECO:0000313" key="3">
    <source>
        <dbReference type="EMBL" id="ANE46958.1"/>
    </source>
</evidence>
<proteinExistence type="predicted"/>
<keyword evidence="4" id="KW-1185">Reference proteome</keyword>
<feature type="domain" description="Aerobactin siderophore biosynthesis IucA/IucC-like C-terminal" evidence="1">
    <location>
        <begin position="95"/>
        <end position="188"/>
    </location>
</feature>
<dbReference type="Pfam" id="PF11575">
    <property type="entry name" value="FhuF_C"/>
    <property type="match status" value="1"/>
</dbReference>
<dbReference type="GO" id="GO:0003824">
    <property type="term" value="F:catalytic activity"/>
    <property type="evidence" value="ECO:0007669"/>
    <property type="project" value="UniProtKB-ARBA"/>
</dbReference>
<dbReference type="GO" id="GO:0051537">
    <property type="term" value="F:2 iron, 2 sulfur cluster binding"/>
    <property type="evidence" value="ECO:0007669"/>
    <property type="project" value="InterPro"/>
</dbReference>
<dbReference type="OrthoDB" id="2819999at2"/>
<dbReference type="Pfam" id="PF06276">
    <property type="entry name" value="FhuF"/>
    <property type="match status" value="1"/>
</dbReference>
<dbReference type="RefSeq" id="WP_068606943.1">
    <property type="nucleotide sequence ID" value="NZ_CP011388.1"/>
</dbReference>
<dbReference type="InterPro" id="IPR022770">
    <property type="entry name" value="IucA/IucC-like_C"/>
</dbReference>
<dbReference type="STRING" id="1178515.SY83_12490"/>
<gene>
    <name evidence="3" type="ORF">SY83_12490</name>
</gene>
<dbReference type="AlphaFoldDB" id="A0A172TIU7"/>
<evidence type="ECO:0000259" key="2">
    <source>
        <dbReference type="Pfam" id="PF11575"/>
    </source>
</evidence>
<feature type="domain" description="Ferric siderophore reductase C-terminal" evidence="2">
    <location>
        <begin position="228"/>
        <end position="247"/>
    </location>
</feature>
<dbReference type="Proteomes" id="UP000076927">
    <property type="component" value="Chromosome"/>
</dbReference>
<accession>A0A172TIU7</accession>
<evidence type="ECO:0000313" key="4">
    <source>
        <dbReference type="Proteomes" id="UP000076927"/>
    </source>
</evidence>
<dbReference type="EMBL" id="CP011388">
    <property type="protein sequence ID" value="ANE46958.1"/>
    <property type="molecule type" value="Genomic_DNA"/>
</dbReference>